<dbReference type="GO" id="GO:1990871">
    <property type="term" value="C:Vma12-Vma22 assembly complex"/>
    <property type="evidence" value="ECO:0007669"/>
    <property type="project" value="TreeGrafter"/>
</dbReference>
<feature type="region of interest" description="Disordered" evidence="2">
    <location>
        <begin position="1"/>
        <end position="25"/>
    </location>
</feature>
<proteinExistence type="predicted"/>
<evidence type="ECO:0000256" key="2">
    <source>
        <dbReference type="SAM" id="MobiDB-lite"/>
    </source>
</evidence>
<evidence type="ECO:0000313" key="3">
    <source>
        <dbReference type="EMBL" id="OGE54418.1"/>
    </source>
</evidence>
<dbReference type="EMBL" id="LXJU01000006">
    <property type="protein sequence ID" value="OGE54418.1"/>
    <property type="molecule type" value="Genomic_DNA"/>
</dbReference>
<dbReference type="PANTHER" id="PTHR31996:SF2">
    <property type="entry name" value="COILED-COIL DOMAIN-CONTAINING PROTEIN 115"/>
    <property type="match status" value="1"/>
</dbReference>
<dbReference type="RefSeq" id="XP_022489853.1">
    <property type="nucleotide sequence ID" value="XM_022630506.1"/>
</dbReference>
<dbReference type="OrthoDB" id="408631at2759"/>
<dbReference type="Proteomes" id="UP000177622">
    <property type="component" value="Unassembled WGS sequence"/>
</dbReference>
<feature type="region of interest" description="Disordered" evidence="2">
    <location>
        <begin position="93"/>
        <end position="193"/>
    </location>
</feature>
<feature type="compositionally biased region" description="Polar residues" evidence="2">
    <location>
        <begin position="160"/>
        <end position="177"/>
    </location>
</feature>
<protein>
    <recommendedName>
        <fullName evidence="1">Vacuolar ATPase assembly protein VMA22</fullName>
    </recommendedName>
</protein>
<comment type="caution">
    <text evidence="3">The sequence shown here is derived from an EMBL/GenBank/DDBJ whole genome shotgun (WGS) entry which is preliminary data.</text>
</comment>
<dbReference type="AlphaFoldDB" id="A0A1F5LMI3"/>
<dbReference type="PANTHER" id="PTHR31996">
    <property type="entry name" value="COILED-COIL DOMAIN-CONTAINING PROTEIN 115"/>
    <property type="match status" value="1"/>
</dbReference>
<sequence length="263" mass="29135">MTQIPTPPDSRPGSEAPEAKTKPVASDLVQSLDTLLEQYLNLLDKQQKLQTGLAKQLSSGFFALAQANFSCPPGRRYGPDFYDERMKATRKISIKPEQNIADECTNDSENKSAASLPSEYKFATESTPSPPPKADIDEKKVETSDPVKGVQPETGETVADKQTTPETPETSEDGSPTTEKKKPKASRKKFHSDDPLHWYGILVPQSLRRAQRSFANAIDTEVPELASTTIEMRTLEEQITKLRAQLVPEVLGERHDLVQRGTK</sequence>
<dbReference type="GeneID" id="34575240"/>
<feature type="compositionally biased region" description="Basic residues" evidence="2">
    <location>
        <begin position="181"/>
        <end position="190"/>
    </location>
</feature>
<evidence type="ECO:0000256" key="1">
    <source>
        <dbReference type="ARBA" id="ARBA00093634"/>
    </source>
</evidence>
<reference evidence="3 4" key="1">
    <citation type="journal article" date="2016" name="Sci. Rep.">
        <title>Penicillium arizonense, a new, genome sequenced fungal species, reveals a high chemical diversity in secreted metabolites.</title>
        <authorList>
            <person name="Grijseels S."/>
            <person name="Nielsen J.C."/>
            <person name="Randelovic M."/>
            <person name="Nielsen J."/>
            <person name="Nielsen K.F."/>
            <person name="Workman M."/>
            <person name="Frisvad J.C."/>
        </authorList>
    </citation>
    <scope>NUCLEOTIDE SEQUENCE [LARGE SCALE GENOMIC DNA]</scope>
    <source>
        <strain evidence="3 4">CBS 141311</strain>
    </source>
</reference>
<accession>A0A1F5LMI3</accession>
<gene>
    <name evidence="3" type="ORF">PENARI_c006G08876</name>
</gene>
<organism evidence="3 4">
    <name type="scientific">Penicillium arizonense</name>
    <dbReference type="NCBI Taxonomy" id="1835702"/>
    <lineage>
        <taxon>Eukaryota</taxon>
        <taxon>Fungi</taxon>
        <taxon>Dikarya</taxon>
        <taxon>Ascomycota</taxon>
        <taxon>Pezizomycotina</taxon>
        <taxon>Eurotiomycetes</taxon>
        <taxon>Eurotiomycetidae</taxon>
        <taxon>Eurotiales</taxon>
        <taxon>Aspergillaceae</taxon>
        <taxon>Penicillium</taxon>
    </lineage>
</organism>
<name>A0A1F5LMI3_PENAI</name>
<keyword evidence="4" id="KW-1185">Reference proteome</keyword>
<evidence type="ECO:0000313" key="4">
    <source>
        <dbReference type="Proteomes" id="UP000177622"/>
    </source>
</evidence>
<dbReference type="Pfam" id="PF21730">
    <property type="entry name" value="Vma22_CCDC115"/>
    <property type="match status" value="2"/>
</dbReference>
<feature type="compositionally biased region" description="Basic and acidic residues" evidence="2">
    <location>
        <begin position="134"/>
        <end position="145"/>
    </location>
</feature>
<dbReference type="InterPro" id="IPR040357">
    <property type="entry name" value="Vma22/CCDC115"/>
</dbReference>
<dbReference type="GO" id="GO:0070072">
    <property type="term" value="P:vacuolar proton-transporting V-type ATPase complex assembly"/>
    <property type="evidence" value="ECO:0007669"/>
    <property type="project" value="InterPro"/>
</dbReference>
<dbReference type="STRING" id="1835702.A0A1F5LMI3"/>
<dbReference type="GO" id="GO:0051082">
    <property type="term" value="F:unfolded protein binding"/>
    <property type="evidence" value="ECO:0007669"/>
    <property type="project" value="TreeGrafter"/>
</dbReference>
<feature type="compositionally biased region" description="Pro residues" evidence="2">
    <location>
        <begin position="1"/>
        <end position="10"/>
    </location>
</feature>